<comment type="caution">
    <text evidence="1">The sequence shown here is derived from an EMBL/GenBank/DDBJ whole genome shotgun (WGS) entry which is preliminary data.</text>
</comment>
<accession>A0AAW1UXS0</accession>
<organism evidence="1 2">
    <name type="scientific">Henosepilachna vigintioctopunctata</name>
    <dbReference type="NCBI Taxonomy" id="420089"/>
    <lineage>
        <taxon>Eukaryota</taxon>
        <taxon>Metazoa</taxon>
        <taxon>Ecdysozoa</taxon>
        <taxon>Arthropoda</taxon>
        <taxon>Hexapoda</taxon>
        <taxon>Insecta</taxon>
        <taxon>Pterygota</taxon>
        <taxon>Neoptera</taxon>
        <taxon>Endopterygota</taxon>
        <taxon>Coleoptera</taxon>
        <taxon>Polyphaga</taxon>
        <taxon>Cucujiformia</taxon>
        <taxon>Coccinelloidea</taxon>
        <taxon>Coccinellidae</taxon>
        <taxon>Epilachninae</taxon>
        <taxon>Epilachnini</taxon>
        <taxon>Henosepilachna</taxon>
    </lineage>
</organism>
<keyword evidence="2" id="KW-1185">Reference proteome</keyword>
<dbReference type="Proteomes" id="UP001431783">
    <property type="component" value="Unassembled WGS sequence"/>
</dbReference>
<gene>
    <name evidence="1" type="ORF">WA026_010786</name>
</gene>
<name>A0AAW1UXS0_9CUCU</name>
<evidence type="ECO:0000313" key="1">
    <source>
        <dbReference type="EMBL" id="KAK9885292.1"/>
    </source>
</evidence>
<protein>
    <submittedName>
        <fullName evidence="1">Uncharacterized protein</fullName>
    </submittedName>
</protein>
<proteinExistence type="predicted"/>
<sequence>MTLILEKFHRRGEHRGSGDIFKSLMSMQKMNIFHEVTSNSLRKIGSFWVKLFIKCKLLGTVEAKLKNGQILYLTFKDKQHFRHLIPKNIHLWKKAQVL</sequence>
<dbReference type="EMBL" id="JARQZJ010000095">
    <property type="protein sequence ID" value="KAK9885292.1"/>
    <property type="molecule type" value="Genomic_DNA"/>
</dbReference>
<evidence type="ECO:0000313" key="2">
    <source>
        <dbReference type="Proteomes" id="UP001431783"/>
    </source>
</evidence>
<dbReference type="AlphaFoldDB" id="A0AAW1UXS0"/>
<reference evidence="1 2" key="1">
    <citation type="submission" date="2023-03" db="EMBL/GenBank/DDBJ databases">
        <title>Genome insight into feeding habits of ladybird beetles.</title>
        <authorList>
            <person name="Li H.-S."/>
            <person name="Huang Y.-H."/>
            <person name="Pang H."/>
        </authorList>
    </citation>
    <scope>NUCLEOTIDE SEQUENCE [LARGE SCALE GENOMIC DNA]</scope>
    <source>
        <strain evidence="1">SYSU_2023b</strain>
        <tissue evidence="1">Whole body</tissue>
    </source>
</reference>